<gene>
    <name evidence="3" type="primary">RvY_01908-1</name>
    <name evidence="3" type="synonym">RvY_01908.1</name>
    <name evidence="3" type="ORF">RvY_01908</name>
</gene>
<organism evidence="3 4">
    <name type="scientific">Ramazzottius varieornatus</name>
    <name type="common">Water bear</name>
    <name type="synonym">Tardigrade</name>
    <dbReference type="NCBI Taxonomy" id="947166"/>
    <lineage>
        <taxon>Eukaryota</taxon>
        <taxon>Metazoa</taxon>
        <taxon>Ecdysozoa</taxon>
        <taxon>Tardigrada</taxon>
        <taxon>Eutardigrada</taxon>
        <taxon>Parachela</taxon>
        <taxon>Hypsibioidea</taxon>
        <taxon>Ramazzottiidae</taxon>
        <taxon>Ramazzottius</taxon>
    </lineage>
</organism>
<dbReference type="SUPFAM" id="SSF57424">
    <property type="entry name" value="LDL receptor-like module"/>
    <property type="match status" value="1"/>
</dbReference>
<evidence type="ECO:0000256" key="1">
    <source>
        <dbReference type="ARBA" id="ARBA00023157"/>
    </source>
</evidence>
<comment type="caution">
    <text evidence="2">Lacks conserved residue(s) required for the propagation of feature annotation.</text>
</comment>
<evidence type="ECO:0000313" key="4">
    <source>
        <dbReference type="Proteomes" id="UP000186922"/>
    </source>
</evidence>
<dbReference type="EMBL" id="BDGG01000001">
    <property type="protein sequence ID" value="GAU89351.1"/>
    <property type="molecule type" value="Genomic_DNA"/>
</dbReference>
<dbReference type="Proteomes" id="UP000186922">
    <property type="component" value="Unassembled WGS sequence"/>
</dbReference>
<dbReference type="Gene3D" id="4.10.400.10">
    <property type="entry name" value="Low-density Lipoprotein Receptor"/>
    <property type="match status" value="1"/>
</dbReference>
<protein>
    <submittedName>
        <fullName evidence="3">Uncharacterized protein</fullName>
    </submittedName>
</protein>
<dbReference type="PROSITE" id="PS01209">
    <property type="entry name" value="LDLRA_1"/>
    <property type="match status" value="1"/>
</dbReference>
<dbReference type="CDD" id="cd00112">
    <property type="entry name" value="LDLa"/>
    <property type="match status" value="1"/>
</dbReference>
<dbReference type="PROSITE" id="PS50068">
    <property type="entry name" value="LDLRA_2"/>
    <property type="match status" value="1"/>
</dbReference>
<evidence type="ECO:0000256" key="2">
    <source>
        <dbReference type="PROSITE-ProRule" id="PRU00124"/>
    </source>
</evidence>
<dbReference type="AlphaFoldDB" id="A0A1D1UIS9"/>
<dbReference type="InterPro" id="IPR036055">
    <property type="entry name" value="LDL_receptor-like_sf"/>
</dbReference>
<dbReference type="InterPro" id="IPR002172">
    <property type="entry name" value="LDrepeatLR_classA_rpt"/>
</dbReference>
<reference evidence="3 4" key="1">
    <citation type="journal article" date="2016" name="Nat. Commun.">
        <title>Extremotolerant tardigrade genome and improved radiotolerance of human cultured cells by tardigrade-unique protein.</title>
        <authorList>
            <person name="Hashimoto T."/>
            <person name="Horikawa D.D."/>
            <person name="Saito Y."/>
            <person name="Kuwahara H."/>
            <person name="Kozuka-Hata H."/>
            <person name="Shin-I T."/>
            <person name="Minakuchi Y."/>
            <person name="Ohishi K."/>
            <person name="Motoyama A."/>
            <person name="Aizu T."/>
            <person name="Enomoto A."/>
            <person name="Kondo K."/>
            <person name="Tanaka S."/>
            <person name="Hara Y."/>
            <person name="Koshikawa S."/>
            <person name="Sagara H."/>
            <person name="Miura T."/>
            <person name="Yokobori S."/>
            <person name="Miyagawa K."/>
            <person name="Suzuki Y."/>
            <person name="Kubo T."/>
            <person name="Oyama M."/>
            <person name="Kohara Y."/>
            <person name="Fujiyama A."/>
            <person name="Arakawa K."/>
            <person name="Katayama T."/>
            <person name="Toyoda A."/>
            <person name="Kunieda T."/>
        </authorList>
    </citation>
    <scope>NUCLEOTIDE SEQUENCE [LARGE SCALE GENOMIC DNA]</scope>
    <source>
        <strain evidence="3 4">YOKOZUNA-1</strain>
    </source>
</reference>
<proteinExistence type="predicted"/>
<keyword evidence="4" id="KW-1185">Reference proteome</keyword>
<keyword evidence="1" id="KW-1015">Disulfide bond</keyword>
<dbReference type="InterPro" id="IPR023415">
    <property type="entry name" value="LDLR_class-A_CS"/>
</dbReference>
<evidence type="ECO:0000313" key="3">
    <source>
        <dbReference type="EMBL" id="GAU89351.1"/>
    </source>
</evidence>
<name>A0A1D1UIS9_RAMVA</name>
<sequence length="191" mass="20200">MADVLYNENYDGWNPNRSIRRFDPSVQYGTEDYAIDVPAQADTLPPKLNPVRTNASWVADDSCFPAPPPTTVTSTAGPGDGVTLEGITTSVLGPGGPPNIATIKCGQDQFVCPSDASKCIQADKMCDGFQDCPQGEDEICTEECGNAGAANKKGKLSGKIVGGAEYLPKVNYVRKNTSKNLPAVLSSRLLA</sequence>
<dbReference type="SMART" id="SM00192">
    <property type="entry name" value="LDLa"/>
    <property type="match status" value="1"/>
</dbReference>
<dbReference type="Pfam" id="PF00057">
    <property type="entry name" value="Ldl_recept_a"/>
    <property type="match status" value="1"/>
</dbReference>
<accession>A0A1D1UIS9</accession>
<dbReference type="OrthoDB" id="6417936at2759"/>
<comment type="caution">
    <text evidence="3">The sequence shown here is derived from an EMBL/GenBank/DDBJ whole genome shotgun (WGS) entry which is preliminary data.</text>
</comment>